<proteinExistence type="predicted"/>
<evidence type="ECO:0000313" key="1">
    <source>
        <dbReference type="EMBL" id="MDF2258806.1"/>
    </source>
</evidence>
<evidence type="ECO:0000313" key="2">
    <source>
        <dbReference type="Proteomes" id="UP001220022"/>
    </source>
</evidence>
<accession>A0ABT5Z4Q6</accession>
<keyword evidence="2" id="KW-1185">Reference proteome</keyword>
<dbReference type="RefSeq" id="WP_275818208.1">
    <property type="nucleotide sequence ID" value="NZ_BAAANM010000014.1"/>
</dbReference>
<gene>
    <name evidence="1" type="ORF">P2L57_24715</name>
</gene>
<dbReference type="SUPFAM" id="SSF160424">
    <property type="entry name" value="BH3703-like"/>
    <property type="match status" value="1"/>
</dbReference>
<sequence length="435" mass="48402">MTVSANFARAAFFNDEGSTPVEPSVSVVALVREHREQTAWLSDGPWWRMLLSMTESGEIEVDYDYGDEPFPDDQLFLPEAYQADLDEYPRDRLPVWLAAYVSHRDRQKRSPRQAAEAARADRAAKVWSELTENEFPAFRLMWARWATIAAAFVAVGSERGPRIRPALGWFESSRRSGCTLYALPGDRAVLSGGWWCASSLDAAYNGGAELPRLFAGAPDWVADPVLNPRAGTGLLSFCYWWEGDRWYRGESPPAEQCAQAVPGVWTTSTVTGIVAKLAADRPTEQQQRAAQMLVSVAQQGVVTRDALVHVFGDDGRRDIDGALYQFSLAGLTNAMPPQELPKEQAILRVRQYIEAHGWDTSGYPLSELVADRFSVGWMVFVPVPRGEMAIGRAIFYVDDDGVLEQSSSSTAPSVFIAGFEQRFRKRHTPAIWSPD</sequence>
<organism evidence="1 2">
    <name type="scientific">Streptantibioticus ferralitis</name>
    <dbReference type="NCBI Taxonomy" id="236510"/>
    <lineage>
        <taxon>Bacteria</taxon>
        <taxon>Bacillati</taxon>
        <taxon>Actinomycetota</taxon>
        <taxon>Actinomycetes</taxon>
        <taxon>Kitasatosporales</taxon>
        <taxon>Streptomycetaceae</taxon>
        <taxon>Streptantibioticus</taxon>
    </lineage>
</organism>
<dbReference type="Proteomes" id="UP001220022">
    <property type="component" value="Unassembled WGS sequence"/>
</dbReference>
<comment type="caution">
    <text evidence="1">The sequence shown here is derived from an EMBL/GenBank/DDBJ whole genome shotgun (WGS) entry which is preliminary data.</text>
</comment>
<dbReference type="EMBL" id="JARHTQ010000018">
    <property type="protein sequence ID" value="MDF2258806.1"/>
    <property type="molecule type" value="Genomic_DNA"/>
</dbReference>
<name>A0ABT5Z4Q6_9ACTN</name>
<protein>
    <submittedName>
        <fullName evidence="1">Uncharacterized protein</fullName>
    </submittedName>
</protein>
<reference evidence="1 2" key="1">
    <citation type="submission" date="2023-03" db="EMBL/GenBank/DDBJ databases">
        <title>Draft genome sequence of type strain Streptomyces ferralitis JCM 14344.</title>
        <authorList>
            <person name="Klaysubun C."/>
            <person name="Duangmal K."/>
        </authorList>
    </citation>
    <scope>NUCLEOTIDE SEQUENCE [LARGE SCALE GENOMIC DNA]</scope>
    <source>
        <strain evidence="1 2">JCM 14344</strain>
    </source>
</reference>
<dbReference type="InterPro" id="IPR036170">
    <property type="entry name" value="YezG-like_sf"/>
</dbReference>